<evidence type="ECO:0000313" key="3">
    <source>
        <dbReference type="Proteomes" id="UP000826725"/>
    </source>
</evidence>
<proteinExistence type="predicted"/>
<reference evidence="2" key="1">
    <citation type="submission" date="2020-09" db="EMBL/GenBank/DDBJ databases">
        <title>Desulfogranum mesoprofundum gen. nov., sp. nov., a novel mesophilic, sulfate-reducing chemolithoautotroph isolated from a deep-sea hydrothermal vent chimney in the Suiyo Seamount.</title>
        <authorList>
            <person name="Hashimoto Y."/>
            <person name="Nakagawa S."/>
        </authorList>
    </citation>
    <scope>NUCLEOTIDE SEQUENCE</scope>
    <source>
        <strain evidence="2">KT2</strain>
    </source>
</reference>
<dbReference type="RefSeq" id="WP_228855122.1">
    <property type="nucleotide sequence ID" value="NZ_AP024086.1"/>
</dbReference>
<sequence length="83" mass="9443">MDGLKAQIAKFNEEKAKAIPQDILETMERSVRDLKERGAGKKSLKKGDRAPEFTLPDHNGMERTVTYYPDNSPIVLSFYRGGW</sequence>
<keyword evidence="3" id="KW-1185">Reference proteome</keyword>
<dbReference type="KEGG" id="dbk:DGMP_35060"/>
<dbReference type="AlphaFoldDB" id="A0A8D5FPD1"/>
<feature type="region of interest" description="Disordered" evidence="1">
    <location>
        <begin position="34"/>
        <end position="61"/>
    </location>
</feature>
<name>A0A8D5FPD1_9BACT</name>
<organism evidence="2 3">
    <name type="scientific">Desulfomarina profundi</name>
    <dbReference type="NCBI Taxonomy" id="2772557"/>
    <lineage>
        <taxon>Bacteria</taxon>
        <taxon>Pseudomonadati</taxon>
        <taxon>Thermodesulfobacteriota</taxon>
        <taxon>Desulfobulbia</taxon>
        <taxon>Desulfobulbales</taxon>
        <taxon>Desulfobulbaceae</taxon>
        <taxon>Desulfomarina</taxon>
    </lineage>
</organism>
<accession>A0A8D5FPD1</accession>
<protein>
    <recommendedName>
        <fullName evidence="4">Alkyl hydroperoxide reductase subunit C/ Thiol specific antioxidant domain-containing protein</fullName>
    </recommendedName>
</protein>
<feature type="compositionally biased region" description="Basic and acidic residues" evidence="1">
    <location>
        <begin position="34"/>
        <end position="51"/>
    </location>
</feature>
<dbReference type="EMBL" id="AP024086">
    <property type="protein sequence ID" value="BCL62813.1"/>
    <property type="molecule type" value="Genomic_DNA"/>
</dbReference>
<dbReference type="Proteomes" id="UP000826725">
    <property type="component" value="Chromosome"/>
</dbReference>
<gene>
    <name evidence="2" type="ORF">DGMP_35060</name>
</gene>
<evidence type="ECO:0008006" key="4">
    <source>
        <dbReference type="Google" id="ProtNLM"/>
    </source>
</evidence>
<evidence type="ECO:0000256" key="1">
    <source>
        <dbReference type="SAM" id="MobiDB-lite"/>
    </source>
</evidence>
<evidence type="ECO:0000313" key="2">
    <source>
        <dbReference type="EMBL" id="BCL62813.1"/>
    </source>
</evidence>